<evidence type="ECO:0000256" key="1">
    <source>
        <dbReference type="ARBA" id="ARBA00004651"/>
    </source>
</evidence>
<evidence type="ECO:0000256" key="7">
    <source>
        <dbReference type="SAM" id="Phobius"/>
    </source>
</evidence>
<keyword evidence="4 7" id="KW-0812">Transmembrane</keyword>
<comment type="similarity">
    <text evidence="2">Belongs to the Rht family.</text>
</comment>
<dbReference type="PATRIC" id="fig|1674920.3.peg.1650"/>
<evidence type="ECO:0000313" key="9">
    <source>
        <dbReference type="Proteomes" id="UP000037551"/>
    </source>
</evidence>
<dbReference type="EMBL" id="LFMW01000002">
    <property type="protein sequence ID" value="KMT56890.1"/>
    <property type="molecule type" value="Genomic_DNA"/>
</dbReference>
<keyword evidence="9" id="KW-1185">Reference proteome</keyword>
<dbReference type="Proteomes" id="UP000037551">
    <property type="component" value="Unassembled WGS sequence"/>
</dbReference>
<protein>
    <submittedName>
        <fullName evidence="8">Amino acid transporter LysE</fullName>
    </submittedName>
</protein>
<accession>A0A0J8G2Y6</accession>
<gene>
    <name evidence="8" type="ORF">ACR52_04715</name>
</gene>
<comment type="subcellular location">
    <subcellularLocation>
        <location evidence="1">Cell membrane</location>
        <topology evidence="1">Multi-pass membrane protein</topology>
    </subcellularLocation>
</comment>
<proteinExistence type="inferred from homology"/>
<keyword evidence="5 7" id="KW-1133">Transmembrane helix</keyword>
<keyword evidence="6 7" id="KW-0472">Membrane</keyword>
<dbReference type="GO" id="GO:0042970">
    <property type="term" value="F:homoserine transmembrane transporter activity"/>
    <property type="evidence" value="ECO:0007669"/>
    <property type="project" value="TreeGrafter"/>
</dbReference>
<evidence type="ECO:0000256" key="4">
    <source>
        <dbReference type="ARBA" id="ARBA00022692"/>
    </source>
</evidence>
<evidence type="ECO:0000313" key="8">
    <source>
        <dbReference type="EMBL" id="KMT56890.1"/>
    </source>
</evidence>
<evidence type="ECO:0000256" key="5">
    <source>
        <dbReference type="ARBA" id="ARBA00022989"/>
    </source>
</evidence>
<dbReference type="PIRSF" id="PIRSF006324">
    <property type="entry name" value="LeuE"/>
    <property type="match status" value="1"/>
</dbReference>
<evidence type="ECO:0000256" key="6">
    <source>
        <dbReference type="ARBA" id="ARBA00023136"/>
    </source>
</evidence>
<feature type="transmembrane region" description="Helical" evidence="7">
    <location>
        <begin position="6"/>
        <end position="28"/>
    </location>
</feature>
<reference evidence="8 9" key="1">
    <citation type="submission" date="2015-06" db="EMBL/GenBank/DDBJ databases">
        <title>Draft genome sequence of an Antarctic Pseudomonas sp. strain KG01 with full potential for biotechnological applications.</title>
        <authorList>
            <person name="Pavlov M.S."/>
            <person name="Lira F."/>
            <person name="Martinez J.L."/>
            <person name="Marshall S.H."/>
        </authorList>
    </citation>
    <scope>NUCLEOTIDE SEQUENCE [LARGE SCALE GENOMIC DNA]</scope>
    <source>
        <strain evidence="8 9">KG01</strain>
    </source>
</reference>
<dbReference type="PANTHER" id="PTHR30086:SF14">
    <property type="entry name" value="HOMOSERINE_HOMOSERINE LACTONE EFFLUX PROTEIN"/>
    <property type="match status" value="1"/>
</dbReference>
<dbReference type="RefSeq" id="WP_048721026.1">
    <property type="nucleotide sequence ID" value="NZ_JBJGXJ010000003.1"/>
</dbReference>
<keyword evidence="3" id="KW-1003">Cell membrane</keyword>
<feature type="transmembrane region" description="Helical" evidence="7">
    <location>
        <begin position="40"/>
        <end position="65"/>
    </location>
</feature>
<evidence type="ECO:0000256" key="3">
    <source>
        <dbReference type="ARBA" id="ARBA00022475"/>
    </source>
</evidence>
<dbReference type="GO" id="GO:0005886">
    <property type="term" value="C:plasma membrane"/>
    <property type="evidence" value="ECO:0007669"/>
    <property type="project" value="UniProtKB-SubCell"/>
</dbReference>
<dbReference type="PANTHER" id="PTHR30086">
    <property type="entry name" value="ARGININE EXPORTER PROTEIN ARGO"/>
    <property type="match status" value="1"/>
</dbReference>
<organism evidence="8 9">
    <name type="scientific">Pseudomonas fildesensis</name>
    <dbReference type="NCBI Taxonomy" id="1674920"/>
    <lineage>
        <taxon>Bacteria</taxon>
        <taxon>Pseudomonadati</taxon>
        <taxon>Pseudomonadota</taxon>
        <taxon>Gammaproteobacteria</taxon>
        <taxon>Pseudomonadales</taxon>
        <taxon>Pseudomonadaceae</taxon>
        <taxon>Pseudomonas</taxon>
    </lineage>
</organism>
<feature type="transmembrane region" description="Helical" evidence="7">
    <location>
        <begin position="188"/>
        <end position="208"/>
    </location>
</feature>
<feature type="transmembrane region" description="Helical" evidence="7">
    <location>
        <begin position="119"/>
        <end position="141"/>
    </location>
</feature>
<name>A0A0J8G2Y6_9PSED</name>
<dbReference type="OrthoDB" id="9804822at2"/>
<dbReference type="AlphaFoldDB" id="A0A0J8G2Y6"/>
<sequence>MSLETWLLFSGAALVVILIPGPLSLLMISNSLNYGLRRSYPAFLGGVLASICLLSASALGLGALLLASEQVFSALKVVGALYLFYLAWQSWQQSRQPAQGAVVPEAIAKPRFRALFGRAFLLGASNPKDILFFAAFLPQFLSSEQPFLPQLLIMIATWAVLDLLCKLTYGLGAHGAARYLRSGKGQSWFNRVSAGLFGGAGVLSLINVRTGSI</sequence>
<dbReference type="Pfam" id="PF01810">
    <property type="entry name" value="LysE"/>
    <property type="match status" value="1"/>
</dbReference>
<dbReference type="STRING" id="1674920.ACR52_04715"/>
<evidence type="ECO:0000256" key="2">
    <source>
        <dbReference type="ARBA" id="ARBA00007928"/>
    </source>
</evidence>
<dbReference type="InterPro" id="IPR001123">
    <property type="entry name" value="LeuE-type"/>
</dbReference>
<feature type="transmembrane region" description="Helical" evidence="7">
    <location>
        <begin position="147"/>
        <end position="167"/>
    </location>
</feature>
<comment type="caution">
    <text evidence="8">The sequence shown here is derived from an EMBL/GenBank/DDBJ whole genome shotgun (WGS) entry which is preliminary data.</text>
</comment>